<dbReference type="Proteomes" id="UP000008827">
    <property type="component" value="Chromosome 19"/>
</dbReference>
<organism evidence="3">
    <name type="scientific">Glycine max</name>
    <name type="common">Soybean</name>
    <name type="synonym">Glycine hispida</name>
    <dbReference type="NCBI Taxonomy" id="3847"/>
    <lineage>
        <taxon>Eukaryota</taxon>
        <taxon>Viridiplantae</taxon>
        <taxon>Streptophyta</taxon>
        <taxon>Embryophyta</taxon>
        <taxon>Tracheophyta</taxon>
        <taxon>Spermatophyta</taxon>
        <taxon>Magnoliopsida</taxon>
        <taxon>eudicotyledons</taxon>
        <taxon>Gunneridae</taxon>
        <taxon>Pentapetalae</taxon>
        <taxon>rosids</taxon>
        <taxon>fabids</taxon>
        <taxon>Fabales</taxon>
        <taxon>Fabaceae</taxon>
        <taxon>Papilionoideae</taxon>
        <taxon>50 kb inversion clade</taxon>
        <taxon>NPAAA clade</taxon>
        <taxon>indigoferoid/millettioid clade</taxon>
        <taxon>Phaseoleae</taxon>
        <taxon>Glycine</taxon>
        <taxon>Glycine subgen. Soja</taxon>
    </lineage>
</organism>
<dbReference type="EMBL" id="CM000852">
    <property type="protein sequence ID" value="KRG96021.1"/>
    <property type="molecule type" value="Genomic_DNA"/>
</dbReference>
<reference evidence="4" key="2">
    <citation type="submission" date="2018-02" db="UniProtKB">
        <authorList>
            <consortium name="EnsemblPlants"/>
        </authorList>
    </citation>
    <scope>IDENTIFICATION</scope>
    <source>
        <strain evidence="4">Williams 82</strain>
    </source>
</reference>
<feature type="region of interest" description="Disordered" evidence="1">
    <location>
        <begin position="126"/>
        <end position="175"/>
    </location>
</feature>
<dbReference type="ExpressionAtlas" id="A0A0R0EQL9">
    <property type="expression patterns" value="baseline and differential"/>
</dbReference>
<feature type="compositionally biased region" description="Basic and acidic residues" evidence="1">
    <location>
        <begin position="126"/>
        <end position="174"/>
    </location>
</feature>
<dbReference type="Gramene" id="KRG96021">
    <property type="protein sequence ID" value="KRG96021"/>
    <property type="gene ID" value="GLYMA_19G184100"/>
</dbReference>
<dbReference type="AlphaFoldDB" id="A0A0R0EQL9"/>
<evidence type="ECO:0000259" key="2">
    <source>
        <dbReference type="PROSITE" id="PS50846"/>
    </source>
</evidence>
<dbReference type="SUPFAM" id="SSF55008">
    <property type="entry name" value="HMA, heavy metal-associated domain"/>
    <property type="match status" value="2"/>
</dbReference>
<dbReference type="PANTHER" id="PTHR46413:SF1">
    <property type="entry name" value="HEAVY METAL-ASSOCIATED ISOPRENYLATED PLANT PROTEIN 6"/>
    <property type="match status" value="1"/>
</dbReference>
<dbReference type="InterPro" id="IPR036163">
    <property type="entry name" value="HMA_dom_sf"/>
</dbReference>
<evidence type="ECO:0000313" key="4">
    <source>
        <dbReference type="EnsemblPlants" id="KRG96021"/>
    </source>
</evidence>
<reference evidence="3 4" key="1">
    <citation type="journal article" date="2010" name="Nature">
        <title>Genome sequence of the palaeopolyploid soybean.</title>
        <authorList>
            <person name="Schmutz J."/>
            <person name="Cannon S.B."/>
            <person name="Schlueter J."/>
            <person name="Ma J."/>
            <person name="Mitros T."/>
            <person name="Nelson W."/>
            <person name="Hyten D.L."/>
            <person name="Song Q."/>
            <person name="Thelen J.J."/>
            <person name="Cheng J."/>
            <person name="Xu D."/>
            <person name="Hellsten U."/>
            <person name="May G.D."/>
            <person name="Yu Y."/>
            <person name="Sakurai T."/>
            <person name="Umezawa T."/>
            <person name="Bhattacharyya M.K."/>
            <person name="Sandhu D."/>
            <person name="Valliyodan B."/>
            <person name="Lindquist E."/>
            <person name="Peto M."/>
            <person name="Grant D."/>
            <person name="Shu S."/>
            <person name="Goodstein D."/>
            <person name="Barry K."/>
            <person name="Futrell-Griggs M."/>
            <person name="Abernathy B."/>
            <person name="Du J."/>
            <person name="Tian Z."/>
            <person name="Zhu L."/>
            <person name="Gill N."/>
            <person name="Joshi T."/>
            <person name="Libault M."/>
            <person name="Sethuraman A."/>
            <person name="Zhang X.-C."/>
            <person name="Shinozaki K."/>
            <person name="Nguyen H.T."/>
            <person name="Wing R.A."/>
            <person name="Cregan P."/>
            <person name="Specht J."/>
            <person name="Grimwood J."/>
            <person name="Rokhsar D."/>
            <person name="Stacey G."/>
            <person name="Shoemaker R.C."/>
            <person name="Jackson S.A."/>
        </authorList>
    </citation>
    <scope>NUCLEOTIDE SEQUENCE [LARGE SCALE GENOMIC DNA]</scope>
    <source>
        <strain evidence="4">cv. Williams 82</strain>
        <tissue evidence="3">Callus</tissue>
    </source>
</reference>
<evidence type="ECO:0000256" key="1">
    <source>
        <dbReference type="SAM" id="MobiDB-lite"/>
    </source>
</evidence>
<keyword evidence="5" id="KW-1185">Reference proteome</keyword>
<evidence type="ECO:0000313" key="3">
    <source>
        <dbReference type="EMBL" id="KRG96021.1"/>
    </source>
</evidence>
<dbReference type="OrthoDB" id="773760at2759"/>
<dbReference type="Pfam" id="PF00403">
    <property type="entry name" value="HMA"/>
    <property type="match status" value="2"/>
</dbReference>
<dbReference type="InterPro" id="IPR044594">
    <property type="entry name" value="HIPP01/3/5/6"/>
</dbReference>
<feature type="domain" description="HMA" evidence="2">
    <location>
        <begin position="175"/>
        <end position="238"/>
    </location>
</feature>
<dbReference type="PROSITE" id="PS50846">
    <property type="entry name" value="HMA_2"/>
    <property type="match status" value="2"/>
</dbReference>
<protein>
    <recommendedName>
        <fullName evidence="2">HMA domain-containing protein</fullName>
    </recommendedName>
</protein>
<proteinExistence type="predicted"/>
<dbReference type="EnsemblPlants" id="KRG96021">
    <property type="protein sequence ID" value="KRG96021"/>
    <property type="gene ID" value="GLYMA_19G184100"/>
</dbReference>
<feature type="domain" description="HMA" evidence="2">
    <location>
        <begin position="69"/>
        <end position="132"/>
    </location>
</feature>
<evidence type="ECO:0000313" key="5">
    <source>
        <dbReference type="Proteomes" id="UP000008827"/>
    </source>
</evidence>
<sequence length="378" mass="42283">MGEVSSNTLLYLKTPQYTIHCSVFHESHSLQLSLILFFPFLFLVWQKKEAAKNEADKKPESGAKQNDEPVPVVLKLDMHCEGCVKKINRAVRHFEGVEDVKADLSSNKLTVIGKLDPAEVRDKLAEKTRKKVELVSPQPKKDSAGDKPPEKKTEEKKTEEKKSEDKKAEEKAPKESTVVLKIRLHCDGCVQKIRKIILKSKGVESVNIEGGKDLVSVKGTMDVKEIVPYLNDKLKRNVEVVPPKKEGGDNKKENKEGGGGDSKKEGGKKQEGEDGAAKVEVNKMEHYGYGYGYPPPPMYWYGHGGYAPGESSSYEAEVQPGYNSYSNQGYDGNYGNYHYQGYNNNYMMAQPPPPFYLNPHHPPPQMFSDENPNACSVM</sequence>
<name>A0A0R0EQL9_SOYBN</name>
<gene>
    <name evidence="4" type="primary">LOC100795652</name>
    <name evidence="3" type="ORF">GLYMA_19G184100</name>
</gene>
<dbReference type="CDD" id="cd00371">
    <property type="entry name" value="HMA"/>
    <property type="match status" value="2"/>
</dbReference>
<dbReference type="Gene3D" id="3.30.70.100">
    <property type="match status" value="2"/>
</dbReference>
<dbReference type="GO" id="GO:0046872">
    <property type="term" value="F:metal ion binding"/>
    <property type="evidence" value="ECO:0007669"/>
    <property type="project" value="InterPro"/>
</dbReference>
<dbReference type="SMR" id="A0A0R0EQL9"/>
<reference evidence="3" key="3">
    <citation type="submission" date="2018-07" db="EMBL/GenBank/DDBJ databases">
        <title>WGS assembly of Glycine max.</title>
        <authorList>
            <person name="Schmutz J."/>
            <person name="Cannon S."/>
            <person name="Schlueter J."/>
            <person name="Ma J."/>
            <person name="Mitros T."/>
            <person name="Nelson W."/>
            <person name="Hyten D."/>
            <person name="Song Q."/>
            <person name="Thelen J."/>
            <person name="Cheng J."/>
            <person name="Xu D."/>
            <person name="Hellsten U."/>
            <person name="May G."/>
            <person name="Yu Y."/>
            <person name="Sakurai T."/>
            <person name="Umezawa T."/>
            <person name="Bhattacharyya M."/>
            <person name="Sandhu D."/>
            <person name="Valliyodan B."/>
            <person name="Lindquist E."/>
            <person name="Peto M."/>
            <person name="Grant D."/>
            <person name="Shu S."/>
            <person name="Goodstein D."/>
            <person name="Barry K."/>
            <person name="Futrell-Griggs M."/>
            <person name="Abernathy B."/>
            <person name="Du J."/>
            <person name="Tian Z."/>
            <person name="Zhu L."/>
            <person name="Gill N."/>
            <person name="Joshi T."/>
            <person name="Libault M."/>
            <person name="Sethuraman A."/>
            <person name="Zhang X."/>
            <person name="Shinozaki K."/>
            <person name="Nguyen H."/>
            <person name="Wing R."/>
            <person name="Cregan P."/>
            <person name="Specht J."/>
            <person name="Grimwood J."/>
            <person name="Rokhsar D."/>
            <person name="Stacey G."/>
            <person name="Shoemaker R."/>
            <person name="Jackson S."/>
        </authorList>
    </citation>
    <scope>NUCLEOTIDE SEQUENCE</scope>
    <source>
        <tissue evidence="3">Callus</tissue>
    </source>
</reference>
<feature type="region of interest" description="Disordered" evidence="1">
    <location>
        <begin position="238"/>
        <end position="277"/>
    </location>
</feature>
<dbReference type="InterPro" id="IPR006121">
    <property type="entry name" value="HMA_dom"/>
</dbReference>
<accession>A0A0R0EQL9</accession>
<dbReference type="PANTHER" id="PTHR46413">
    <property type="entry name" value="HEAVY METAL-ASSOCIATED ISOPRENYLATED PLANT PROTEIN 6"/>
    <property type="match status" value="1"/>
</dbReference>